<name>A0AAV4HC99_9GAST</name>
<protein>
    <submittedName>
        <fullName evidence="8">Retrovirus-related Pol polyprotein from transposon opus</fullName>
    </submittedName>
</protein>
<keyword evidence="1" id="KW-0808">Transferase</keyword>
<evidence type="ECO:0000256" key="3">
    <source>
        <dbReference type="ARBA" id="ARBA00022722"/>
    </source>
</evidence>
<evidence type="ECO:0000256" key="5">
    <source>
        <dbReference type="ARBA" id="ARBA00022801"/>
    </source>
</evidence>
<evidence type="ECO:0000256" key="6">
    <source>
        <dbReference type="ARBA" id="ARBA00022918"/>
    </source>
</evidence>
<dbReference type="GO" id="GO:0016787">
    <property type="term" value="F:hydrolase activity"/>
    <property type="evidence" value="ECO:0007669"/>
    <property type="project" value="UniProtKB-KW"/>
</dbReference>
<dbReference type="GO" id="GO:0003964">
    <property type="term" value="F:RNA-directed DNA polymerase activity"/>
    <property type="evidence" value="ECO:0007669"/>
    <property type="project" value="UniProtKB-KW"/>
</dbReference>
<evidence type="ECO:0000313" key="8">
    <source>
        <dbReference type="EMBL" id="GFR94455.1"/>
    </source>
</evidence>
<sequence length="169" mass="19554">MADRLNLLRKLSPTQRRWAQIEKELLAVVISLERFDQYTYGRHVVVLNDHKPLENVMEKPFSQTPRRRQKLFMRLHSYDCEFQYLQGPNIPIADTLSRAVGTDSSHQIPDLQINSTSTIPDPMLTTLRNAVNGDQTLQILQRTPLMDGPHTSRQYLQAQCLTQLLECPE</sequence>
<dbReference type="PANTHER" id="PTHR37984:SF8">
    <property type="entry name" value="CCHC-TYPE DOMAIN-CONTAINING PROTEIN"/>
    <property type="match status" value="1"/>
</dbReference>
<dbReference type="AlphaFoldDB" id="A0AAV4HC99"/>
<dbReference type="InterPro" id="IPR050951">
    <property type="entry name" value="Retrovirus_Pol_polyprotein"/>
</dbReference>
<dbReference type="GO" id="GO:0004519">
    <property type="term" value="F:endonuclease activity"/>
    <property type="evidence" value="ECO:0007669"/>
    <property type="project" value="UniProtKB-KW"/>
</dbReference>
<dbReference type="Pfam" id="PF17917">
    <property type="entry name" value="RT_RNaseH"/>
    <property type="match status" value="1"/>
</dbReference>
<feature type="domain" description="Reverse transcriptase RNase H-like" evidence="7">
    <location>
        <begin position="9"/>
        <end position="78"/>
    </location>
</feature>
<proteinExistence type="predicted"/>
<keyword evidence="3" id="KW-0540">Nuclease</keyword>
<dbReference type="InterPro" id="IPR041373">
    <property type="entry name" value="RT_RNaseH"/>
</dbReference>
<accession>A0AAV4HC99</accession>
<dbReference type="EMBL" id="BMAT01001873">
    <property type="protein sequence ID" value="GFR94455.1"/>
    <property type="molecule type" value="Genomic_DNA"/>
</dbReference>
<dbReference type="SUPFAM" id="SSF56672">
    <property type="entry name" value="DNA/RNA polymerases"/>
    <property type="match status" value="1"/>
</dbReference>
<keyword evidence="9" id="KW-1185">Reference proteome</keyword>
<evidence type="ECO:0000313" key="9">
    <source>
        <dbReference type="Proteomes" id="UP000762676"/>
    </source>
</evidence>
<reference evidence="8 9" key="1">
    <citation type="journal article" date="2021" name="Elife">
        <title>Chloroplast acquisition without the gene transfer in kleptoplastic sea slugs, Plakobranchus ocellatus.</title>
        <authorList>
            <person name="Maeda T."/>
            <person name="Takahashi S."/>
            <person name="Yoshida T."/>
            <person name="Shimamura S."/>
            <person name="Takaki Y."/>
            <person name="Nagai Y."/>
            <person name="Toyoda A."/>
            <person name="Suzuki Y."/>
            <person name="Arimoto A."/>
            <person name="Ishii H."/>
            <person name="Satoh N."/>
            <person name="Nishiyama T."/>
            <person name="Hasebe M."/>
            <person name="Maruyama T."/>
            <person name="Minagawa J."/>
            <person name="Obokata J."/>
            <person name="Shigenobu S."/>
        </authorList>
    </citation>
    <scope>NUCLEOTIDE SEQUENCE [LARGE SCALE GENOMIC DNA]</scope>
</reference>
<evidence type="ECO:0000256" key="4">
    <source>
        <dbReference type="ARBA" id="ARBA00022759"/>
    </source>
</evidence>
<dbReference type="PANTHER" id="PTHR37984">
    <property type="entry name" value="PROTEIN CBG26694"/>
    <property type="match status" value="1"/>
</dbReference>
<keyword evidence="2" id="KW-0548">Nucleotidyltransferase</keyword>
<keyword evidence="5" id="KW-0378">Hydrolase</keyword>
<dbReference type="InterPro" id="IPR043502">
    <property type="entry name" value="DNA/RNA_pol_sf"/>
</dbReference>
<dbReference type="Proteomes" id="UP000762676">
    <property type="component" value="Unassembled WGS sequence"/>
</dbReference>
<keyword evidence="4" id="KW-0255">Endonuclease</keyword>
<keyword evidence="6" id="KW-0695">RNA-directed DNA polymerase</keyword>
<comment type="caution">
    <text evidence="8">The sequence shown here is derived from an EMBL/GenBank/DDBJ whole genome shotgun (WGS) entry which is preliminary data.</text>
</comment>
<evidence type="ECO:0000259" key="7">
    <source>
        <dbReference type="Pfam" id="PF17917"/>
    </source>
</evidence>
<evidence type="ECO:0000256" key="2">
    <source>
        <dbReference type="ARBA" id="ARBA00022695"/>
    </source>
</evidence>
<evidence type="ECO:0000256" key="1">
    <source>
        <dbReference type="ARBA" id="ARBA00022679"/>
    </source>
</evidence>
<organism evidence="8 9">
    <name type="scientific">Elysia marginata</name>
    <dbReference type="NCBI Taxonomy" id="1093978"/>
    <lineage>
        <taxon>Eukaryota</taxon>
        <taxon>Metazoa</taxon>
        <taxon>Spiralia</taxon>
        <taxon>Lophotrochozoa</taxon>
        <taxon>Mollusca</taxon>
        <taxon>Gastropoda</taxon>
        <taxon>Heterobranchia</taxon>
        <taxon>Euthyneura</taxon>
        <taxon>Panpulmonata</taxon>
        <taxon>Sacoglossa</taxon>
        <taxon>Placobranchoidea</taxon>
        <taxon>Plakobranchidae</taxon>
        <taxon>Elysia</taxon>
    </lineage>
</organism>
<gene>
    <name evidence="8" type="ORF">ElyMa_000919500</name>
</gene>